<organism evidence="2 3">
    <name type="scientific">Salinibacter ruber</name>
    <dbReference type="NCBI Taxonomy" id="146919"/>
    <lineage>
        <taxon>Bacteria</taxon>
        <taxon>Pseudomonadati</taxon>
        <taxon>Rhodothermota</taxon>
        <taxon>Rhodothermia</taxon>
        <taxon>Rhodothermales</taxon>
        <taxon>Salinibacteraceae</taxon>
        <taxon>Salinibacter</taxon>
    </lineage>
</organism>
<accession>A0AAW5P7S2</accession>
<name>A0AAW5P7S2_9BACT</name>
<reference evidence="2" key="1">
    <citation type="submission" date="2022-08" db="EMBL/GenBank/DDBJ databases">
        <title>Genomic Encyclopedia of Type Strains, Phase V (KMG-V): Genome sequencing to study the core and pangenomes of soil and plant-associated prokaryotes.</title>
        <authorList>
            <person name="Whitman W."/>
        </authorList>
    </citation>
    <scope>NUCLEOTIDE SEQUENCE</scope>
    <source>
        <strain evidence="2">SP3002</strain>
    </source>
</reference>
<evidence type="ECO:0000313" key="2">
    <source>
        <dbReference type="EMBL" id="MCS4157660.1"/>
    </source>
</evidence>
<evidence type="ECO:0000256" key="1">
    <source>
        <dbReference type="SAM" id="MobiDB-lite"/>
    </source>
</evidence>
<dbReference type="Proteomes" id="UP001155110">
    <property type="component" value="Unassembled WGS sequence"/>
</dbReference>
<feature type="region of interest" description="Disordered" evidence="1">
    <location>
        <begin position="46"/>
        <end position="68"/>
    </location>
</feature>
<protein>
    <recommendedName>
        <fullName evidence="4">Tail sheath protein subtilisin-like domain-containing protein</fullName>
    </recommendedName>
</protein>
<dbReference type="EMBL" id="JANTZM010000007">
    <property type="protein sequence ID" value="MCS4157660.1"/>
    <property type="molecule type" value="Genomic_DNA"/>
</dbReference>
<dbReference type="AlphaFoldDB" id="A0AAW5P7S2"/>
<comment type="caution">
    <text evidence="2">The sequence shown here is derived from an EMBL/GenBank/DDBJ whole genome shotgun (WGS) entry which is preliminary data.</text>
</comment>
<proteinExistence type="predicted"/>
<sequence length="636" mass="68972">MSLAIPDVFVSVDIPEPTPTVTSPALTPCVIGEHYHVAQEEFVANVSPGDTGPWPYPGLPSSENDPSQKLSVDTTSRFAPTFTLVAEDGTQQDVTSEMNVTASDFDIGGAFPFSGALYVSYRARHDKYAGTERELLTASSFEELTSLFSEAGIGPANPLGYAMYQSMEYSGLAAAGVAVTNPTDGGQGQYSAQVQNVTGAYSEVLQFLETEDVYTVVPLTPNELVHSLVENHVNRMSNPTGGNQERLTVLAPRIDGEDVVRRGRGFTPWYPITDDTSTDLADSFSNKAAGDTIERGGYTIVKTADGTYYVQGLVPSGSGTAETVTLGGTSYSVSFNGLFLIGLEESAISPPTRALESDDRIEFQADDGSTVEATIQALPIPQHENVIEVDAGGANPVDSRPWQAIRVIDPATERTEFIDLHKAKARSIENERVVLVMPNFVGDMDAGIDVPSHYAAAQLAAEFCRTGEEPAGAAPGVEPFFQLRDSTEQVFRSSGFFTPSELEEIVSAGWTILANDRDGEPVNTLRTVTTDASAVERMEAILVVERDYLSRFFRNELSEGLRDFRISGRTLDLLGLQASEIATTLSDPQSEHYRYQNVSVEDVRQSEENPDTVIYEVTARHLYPYNRGEVEATIVT</sequence>
<evidence type="ECO:0000313" key="3">
    <source>
        <dbReference type="Proteomes" id="UP001155110"/>
    </source>
</evidence>
<evidence type="ECO:0008006" key="4">
    <source>
        <dbReference type="Google" id="ProtNLM"/>
    </source>
</evidence>
<dbReference type="RefSeq" id="WP_259258167.1">
    <property type="nucleotide sequence ID" value="NZ_JANTZM010000007.1"/>
</dbReference>
<gene>
    <name evidence="2" type="ORF">GGP99_001624</name>
</gene>